<dbReference type="EMBL" id="UYWY01020866">
    <property type="protein sequence ID" value="VDM42785.1"/>
    <property type="molecule type" value="Genomic_DNA"/>
</dbReference>
<keyword evidence="2" id="KW-1185">Reference proteome</keyword>
<accession>A0A183USJ4</accession>
<sequence length="103" mass="11040">MRTGGLPSKTSSPSRQSLQTAGACLSVKKIEFEPCAQQLNAPLAVRPQERLSCSLDKGLRLVNCAGRVPELVEPQTGIRRSCIYLSGRLTAILEATAPLCARC</sequence>
<dbReference type="AlphaFoldDB" id="A0A183USJ4"/>
<proteinExistence type="predicted"/>
<evidence type="ECO:0000313" key="2">
    <source>
        <dbReference type="Proteomes" id="UP000050794"/>
    </source>
</evidence>
<protein>
    <submittedName>
        <fullName evidence="1 3">Uncharacterized protein</fullName>
    </submittedName>
</protein>
<gene>
    <name evidence="1" type="ORF">TCNE_LOCUS11464</name>
</gene>
<name>A0A183USJ4_TOXCA</name>
<organism evidence="2 3">
    <name type="scientific">Toxocara canis</name>
    <name type="common">Canine roundworm</name>
    <dbReference type="NCBI Taxonomy" id="6265"/>
    <lineage>
        <taxon>Eukaryota</taxon>
        <taxon>Metazoa</taxon>
        <taxon>Ecdysozoa</taxon>
        <taxon>Nematoda</taxon>
        <taxon>Chromadorea</taxon>
        <taxon>Rhabditida</taxon>
        <taxon>Spirurina</taxon>
        <taxon>Ascaridomorpha</taxon>
        <taxon>Ascaridoidea</taxon>
        <taxon>Toxocaridae</taxon>
        <taxon>Toxocara</taxon>
    </lineage>
</organism>
<evidence type="ECO:0000313" key="1">
    <source>
        <dbReference type="EMBL" id="VDM42785.1"/>
    </source>
</evidence>
<reference evidence="3" key="1">
    <citation type="submission" date="2016-06" db="UniProtKB">
        <authorList>
            <consortium name="WormBaseParasite"/>
        </authorList>
    </citation>
    <scope>IDENTIFICATION</scope>
</reference>
<evidence type="ECO:0000313" key="3">
    <source>
        <dbReference type="WBParaSite" id="TCNE_0001146401-mRNA-1"/>
    </source>
</evidence>
<dbReference type="WBParaSite" id="TCNE_0001146401-mRNA-1">
    <property type="protein sequence ID" value="TCNE_0001146401-mRNA-1"/>
    <property type="gene ID" value="TCNE_0001146401"/>
</dbReference>
<dbReference type="Proteomes" id="UP000050794">
    <property type="component" value="Unassembled WGS sequence"/>
</dbReference>
<reference evidence="1 2" key="2">
    <citation type="submission" date="2018-11" db="EMBL/GenBank/DDBJ databases">
        <authorList>
            <consortium name="Pathogen Informatics"/>
        </authorList>
    </citation>
    <scope>NUCLEOTIDE SEQUENCE [LARGE SCALE GENOMIC DNA]</scope>
</reference>